<dbReference type="Gene3D" id="1.25.10.10">
    <property type="entry name" value="Leucine-rich Repeat Variant"/>
    <property type="match status" value="1"/>
</dbReference>
<sequence>MAGFRKVKSELREELRSADWKDAGKEYLEDRIQLLVGPLFSLLLAPEELVRWRAVTLLGKTVARLADYRMEAARIVMRRFMWHMNEESGNIGWGIPESMAESMARHARLADEYHKKLASYIQCPDCIGDDNYMDHPPLRQATYWGLGRLAEVHPHLVQGAVPDMIAALSSEEDVVSKGLICYALGNAGAQDAEEALEGLVGREEKIRVFRHGEMIELELGELAADALEMLSAGQPA</sequence>
<organism evidence="1 2">
    <name type="scientific">Desulfobaculum bizertense DSM 18034</name>
    <dbReference type="NCBI Taxonomy" id="1121442"/>
    <lineage>
        <taxon>Bacteria</taxon>
        <taxon>Pseudomonadati</taxon>
        <taxon>Thermodesulfobacteriota</taxon>
        <taxon>Desulfovibrionia</taxon>
        <taxon>Desulfovibrionales</taxon>
        <taxon>Desulfovibrionaceae</taxon>
        <taxon>Desulfobaculum</taxon>
    </lineage>
</organism>
<keyword evidence="2" id="KW-1185">Reference proteome</keyword>
<dbReference type="AlphaFoldDB" id="A0A1T4WK04"/>
<accession>A0A1T4WK04</accession>
<proteinExistence type="predicted"/>
<dbReference type="OrthoDB" id="5430983at2"/>
<gene>
    <name evidence="1" type="ORF">SAMN02745702_02314</name>
</gene>
<evidence type="ECO:0000313" key="1">
    <source>
        <dbReference type="EMBL" id="SKA77235.1"/>
    </source>
</evidence>
<evidence type="ECO:0000313" key="2">
    <source>
        <dbReference type="Proteomes" id="UP000189733"/>
    </source>
</evidence>
<dbReference type="SUPFAM" id="SSF48371">
    <property type="entry name" value="ARM repeat"/>
    <property type="match status" value="1"/>
</dbReference>
<dbReference type="InterPro" id="IPR016024">
    <property type="entry name" value="ARM-type_fold"/>
</dbReference>
<dbReference type="InterPro" id="IPR011989">
    <property type="entry name" value="ARM-like"/>
</dbReference>
<protein>
    <submittedName>
        <fullName evidence="1">HEAT-like repeat-containing protein</fullName>
    </submittedName>
</protein>
<reference evidence="1 2" key="1">
    <citation type="submission" date="2017-02" db="EMBL/GenBank/DDBJ databases">
        <authorList>
            <person name="Peterson S.W."/>
        </authorList>
    </citation>
    <scope>NUCLEOTIDE SEQUENCE [LARGE SCALE GENOMIC DNA]</scope>
    <source>
        <strain evidence="1 2">DSM 18034</strain>
    </source>
</reference>
<dbReference type="Proteomes" id="UP000189733">
    <property type="component" value="Unassembled WGS sequence"/>
</dbReference>
<name>A0A1T4WK04_9BACT</name>
<dbReference type="RefSeq" id="WP_078685599.1">
    <property type="nucleotide sequence ID" value="NZ_FUYA01000008.1"/>
</dbReference>
<dbReference type="NCBIfam" id="NF045662">
    <property type="entry name" value="DVU0298_fam"/>
    <property type="match status" value="1"/>
</dbReference>
<dbReference type="InterPro" id="IPR054701">
    <property type="entry name" value="DVU0298-like"/>
</dbReference>
<dbReference type="EMBL" id="FUYA01000008">
    <property type="protein sequence ID" value="SKA77235.1"/>
    <property type="molecule type" value="Genomic_DNA"/>
</dbReference>
<dbReference type="STRING" id="1121442.SAMN02745702_02314"/>
<dbReference type="Pfam" id="PF13513">
    <property type="entry name" value="HEAT_EZ"/>
    <property type="match status" value="1"/>
</dbReference>